<gene>
    <name evidence="1" type="ORF">UFOPK2295_01881</name>
</gene>
<reference evidence="1" key="1">
    <citation type="submission" date="2020-05" db="EMBL/GenBank/DDBJ databases">
        <authorList>
            <person name="Chiriac C."/>
            <person name="Salcher M."/>
            <person name="Ghai R."/>
            <person name="Kavagutti S V."/>
        </authorList>
    </citation>
    <scope>NUCLEOTIDE SEQUENCE</scope>
</reference>
<name>A0A6J6NX71_9ZZZZ</name>
<sequence>MNLGFNICAQFEHGALHNAGEHKGLRVRKRKGHHIDANGKEERAMQCTEVHFCLAIALCQAVEQDVGRMAKHARPRHDQCNADKGQQ</sequence>
<organism evidence="1">
    <name type="scientific">freshwater metagenome</name>
    <dbReference type="NCBI Taxonomy" id="449393"/>
    <lineage>
        <taxon>unclassified sequences</taxon>
        <taxon>metagenomes</taxon>
        <taxon>ecological metagenomes</taxon>
    </lineage>
</organism>
<accession>A0A6J6NX71</accession>
<proteinExistence type="predicted"/>
<dbReference type="EMBL" id="CAEZWV010000093">
    <property type="protein sequence ID" value="CAB4690876.1"/>
    <property type="molecule type" value="Genomic_DNA"/>
</dbReference>
<protein>
    <submittedName>
        <fullName evidence="1">Unannotated protein</fullName>
    </submittedName>
</protein>
<evidence type="ECO:0000313" key="1">
    <source>
        <dbReference type="EMBL" id="CAB4690876.1"/>
    </source>
</evidence>
<dbReference type="AlphaFoldDB" id="A0A6J6NX71"/>